<name>A0A1N6MSW3_9GAMM</name>
<protein>
    <submittedName>
        <fullName evidence="1">Uncharacterized protein</fullName>
    </submittedName>
</protein>
<gene>
    <name evidence="1" type="ORF">XIS1_130015</name>
</gene>
<organism evidence="1 2">
    <name type="scientific">Xenorhabdus innexi</name>
    <dbReference type="NCBI Taxonomy" id="290109"/>
    <lineage>
        <taxon>Bacteria</taxon>
        <taxon>Pseudomonadati</taxon>
        <taxon>Pseudomonadota</taxon>
        <taxon>Gammaproteobacteria</taxon>
        <taxon>Enterobacterales</taxon>
        <taxon>Morganellaceae</taxon>
        <taxon>Xenorhabdus</taxon>
    </lineage>
</organism>
<dbReference type="AlphaFoldDB" id="A0A1N6MSW3"/>
<evidence type="ECO:0000313" key="1">
    <source>
        <dbReference type="EMBL" id="SIP71937.1"/>
    </source>
</evidence>
<proteinExistence type="predicted"/>
<dbReference type="Proteomes" id="UP000196435">
    <property type="component" value="Unassembled WGS sequence"/>
</dbReference>
<evidence type="ECO:0000313" key="2">
    <source>
        <dbReference type="Proteomes" id="UP000196435"/>
    </source>
</evidence>
<dbReference type="EMBL" id="FTLG01000035">
    <property type="protein sequence ID" value="SIP71937.1"/>
    <property type="molecule type" value="Genomic_DNA"/>
</dbReference>
<accession>A0A1N6MSW3</accession>
<sequence>MSILKNKRFSDNNEIAWFLDLFPILFNRHFNIHIGEVIKYEIVLLLIR</sequence>
<reference evidence="2" key="1">
    <citation type="submission" date="2016-12" db="EMBL/GenBank/DDBJ databases">
        <authorList>
            <person name="Gaudriault S."/>
        </authorList>
    </citation>
    <scope>NUCLEOTIDE SEQUENCE [LARGE SCALE GENOMIC DNA]</scope>
    <source>
        <strain evidence="2">HGB1681 (deposited as PTA-6826 in the American Type Culture Collection)</strain>
    </source>
</reference>